<reference evidence="7 8" key="1">
    <citation type="journal article" date="2016" name="Nat. Commun.">
        <title>Ectomycorrhizal ecology is imprinted in the genome of the dominant symbiotic fungus Cenococcum geophilum.</title>
        <authorList>
            <consortium name="DOE Joint Genome Institute"/>
            <person name="Peter M."/>
            <person name="Kohler A."/>
            <person name="Ohm R.A."/>
            <person name="Kuo A."/>
            <person name="Krutzmann J."/>
            <person name="Morin E."/>
            <person name="Arend M."/>
            <person name="Barry K.W."/>
            <person name="Binder M."/>
            <person name="Choi C."/>
            <person name="Clum A."/>
            <person name="Copeland A."/>
            <person name="Grisel N."/>
            <person name="Haridas S."/>
            <person name="Kipfer T."/>
            <person name="LaButti K."/>
            <person name="Lindquist E."/>
            <person name="Lipzen A."/>
            <person name="Maire R."/>
            <person name="Meier B."/>
            <person name="Mihaltcheva S."/>
            <person name="Molinier V."/>
            <person name="Murat C."/>
            <person name="Poggeler S."/>
            <person name="Quandt C.A."/>
            <person name="Sperisen C."/>
            <person name="Tritt A."/>
            <person name="Tisserant E."/>
            <person name="Crous P.W."/>
            <person name="Henrissat B."/>
            <person name="Nehls U."/>
            <person name="Egli S."/>
            <person name="Spatafora J.W."/>
            <person name="Grigoriev I.V."/>
            <person name="Martin F.M."/>
        </authorList>
    </citation>
    <scope>NUCLEOTIDE SEQUENCE [LARGE SCALE GENOMIC DNA]</scope>
    <source>
        <strain evidence="7 8">CBS 459.81</strain>
    </source>
</reference>
<dbReference type="OrthoDB" id="8062037at2759"/>
<evidence type="ECO:0000259" key="6">
    <source>
        <dbReference type="PROSITE" id="PS50089"/>
    </source>
</evidence>
<gene>
    <name evidence="7" type="ORF">K432DRAFT_203714</name>
</gene>
<dbReference type="AlphaFoldDB" id="A0A8E2JA13"/>
<keyword evidence="2 4" id="KW-0863">Zinc-finger</keyword>
<dbReference type="EMBL" id="KV745507">
    <property type="protein sequence ID" value="OCK74314.1"/>
    <property type="molecule type" value="Genomic_DNA"/>
</dbReference>
<name>A0A8E2JA13_9PEZI</name>
<dbReference type="PROSITE" id="PS00518">
    <property type="entry name" value="ZF_RING_1"/>
    <property type="match status" value="1"/>
</dbReference>
<protein>
    <recommendedName>
        <fullName evidence="6">RING-type domain-containing protein</fullName>
    </recommendedName>
</protein>
<dbReference type="InterPro" id="IPR018957">
    <property type="entry name" value="Znf_C3HC4_RING-type"/>
</dbReference>
<keyword evidence="1" id="KW-0479">Metal-binding</keyword>
<dbReference type="Proteomes" id="UP000250266">
    <property type="component" value="Unassembled WGS sequence"/>
</dbReference>
<evidence type="ECO:0000256" key="3">
    <source>
        <dbReference type="ARBA" id="ARBA00022833"/>
    </source>
</evidence>
<dbReference type="GO" id="GO:0008270">
    <property type="term" value="F:zinc ion binding"/>
    <property type="evidence" value="ECO:0007669"/>
    <property type="project" value="UniProtKB-KW"/>
</dbReference>
<dbReference type="InterPro" id="IPR017907">
    <property type="entry name" value="Znf_RING_CS"/>
</dbReference>
<dbReference type="InterPro" id="IPR001841">
    <property type="entry name" value="Znf_RING"/>
</dbReference>
<accession>A0A8E2JA13</accession>
<feature type="region of interest" description="Disordered" evidence="5">
    <location>
        <begin position="88"/>
        <end position="131"/>
    </location>
</feature>
<evidence type="ECO:0000313" key="7">
    <source>
        <dbReference type="EMBL" id="OCK74314.1"/>
    </source>
</evidence>
<evidence type="ECO:0000256" key="5">
    <source>
        <dbReference type="SAM" id="MobiDB-lite"/>
    </source>
</evidence>
<evidence type="ECO:0000256" key="4">
    <source>
        <dbReference type="PROSITE-ProRule" id="PRU00175"/>
    </source>
</evidence>
<dbReference type="SMART" id="SM00184">
    <property type="entry name" value="RING"/>
    <property type="match status" value="2"/>
</dbReference>
<sequence length="299" mass="33203">MASTKQGIGRIPANRMEVVDPTGNDKSQGRPLLKHRAVKGGGAAPQANPITARHSCVNGYIKAGNNDNDDDNDELPFKEVLLNVKRKRANPSRKRKITQDHDIKWNSEDSNFASPQKRHRSQAPSPAASPRRVEIIDLTGNAEYCATCSNILGQGNDSAARIYIFSTCRCVVCGECLLNSAIDVEHKITIGNLWCPRNDHFNRGKQKARELFGIECLICSENAADKFDRTWREGTADKVDRIRTPCGHAFCRSCISDWIKATFRPTCPICRSKLGKDPAKFRSFETVQRGVVCETNLGC</sequence>
<dbReference type="Pfam" id="PF00097">
    <property type="entry name" value="zf-C3HC4"/>
    <property type="match status" value="1"/>
</dbReference>
<keyword evidence="3" id="KW-0862">Zinc</keyword>
<feature type="region of interest" description="Disordered" evidence="5">
    <location>
        <begin position="1"/>
        <end position="31"/>
    </location>
</feature>
<evidence type="ECO:0000313" key="8">
    <source>
        <dbReference type="Proteomes" id="UP000250266"/>
    </source>
</evidence>
<dbReference type="InterPro" id="IPR013083">
    <property type="entry name" value="Znf_RING/FYVE/PHD"/>
</dbReference>
<proteinExistence type="predicted"/>
<feature type="compositionally biased region" description="Basic and acidic residues" evidence="5">
    <location>
        <begin position="97"/>
        <end position="107"/>
    </location>
</feature>
<evidence type="ECO:0000256" key="2">
    <source>
        <dbReference type="ARBA" id="ARBA00022771"/>
    </source>
</evidence>
<feature type="domain" description="RING-type" evidence="6">
    <location>
        <begin position="216"/>
        <end position="271"/>
    </location>
</feature>
<dbReference type="Gene3D" id="3.30.40.10">
    <property type="entry name" value="Zinc/RING finger domain, C3HC4 (zinc finger)"/>
    <property type="match status" value="1"/>
</dbReference>
<keyword evidence="8" id="KW-1185">Reference proteome</keyword>
<evidence type="ECO:0000256" key="1">
    <source>
        <dbReference type="ARBA" id="ARBA00022723"/>
    </source>
</evidence>
<dbReference type="SUPFAM" id="SSF57850">
    <property type="entry name" value="RING/U-box"/>
    <property type="match status" value="1"/>
</dbReference>
<dbReference type="PROSITE" id="PS50089">
    <property type="entry name" value="ZF_RING_2"/>
    <property type="match status" value="1"/>
</dbReference>
<organism evidence="7 8">
    <name type="scientific">Lepidopterella palustris CBS 459.81</name>
    <dbReference type="NCBI Taxonomy" id="1314670"/>
    <lineage>
        <taxon>Eukaryota</taxon>
        <taxon>Fungi</taxon>
        <taxon>Dikarya</taxon>
        <taxon>Ascomycota</taxon>
        <taxon>Pezizomycotina</taxon>
        <taxon>Dothideomycetes</taxon>
        <taxon>Pleosporomycetidae</taxon>
        <taxon>Mytilinidiales</taxon>
        <taxon>Argynnaceae</taxon>
        <taxon>Lepidopterella</taxon>
    </lineage>
</organism>